<keyword evidence="14" id="KW-1185">Reference proteome</keyword>
<dbReference type="EMBL" id="CP019640">
    <property type="protein sequence ID" value="AQQ54972.1"/>
    <property type="molecule type" value="Genomic_DNA"/>
</dbReference>
<dbReference type="Pfam" id="PF00128">
    <property type="entry name" value="Alpha-amylase"/>
    <property type="match status" value="1"/>
</dbReference>
<dbReference type="KEGG" id="pmar:B0X71_02925"/>
<evidence type="ECO:0000256" key="10">
    <source>
        <dbReference type="NCBIfam" id="TIGR01515"/>
    </source>
</evidence>
<dbReference type="Gene3D" id="2.60.40.10">
    <property type="entry name" value="Immunoglobulins"/>
    <property type="match status" value="1"/>
</dbReference>
<evidence type="ECO:0000313" key="13">
    <source>
        <dbReference type="EMBL" id="AQQ54972.1"/>
    </source>
</evidence>
<dbReference type="InterPro" id="IPR037439">
    <property type="entry name" value="Branching_enzy"/>
</dbReference>
<dbReference type="GO" id="GO:0005978">
    <property type="term" value="P:glycogen biosynthetic process"/>
    <property type="evidence" value="ECO:0007669"/>
    <property type="project" value="UniProtKB-UniRule"/>
</dbReference>
<dbReference type="SUPFAM" id="SSF81296">
    <property type="entry name" value="E set domains"/>
    <property type="match status" value="1"/>
</dbReference>
<dbReference type="Pfam" id="PF02922">
    <property type="entry name" value="CBM_48"/>
    <property type="match status" value="1"/>
</dbReference>
<dbReference type="UniPathway" id="UPA00164"/>
<feature type="active site" description="Nucleophile" evidence="11">
    <location>
        <position position="310"/>
    </location>
</feature>
<keyword evidence="7" id="KW-0808">Transferase</keyword>
<dbReference type="GO" id="GO:0005829">
    <property type="term" value="C:cytosol"/>
    <property type="evidence" value="ECO:0007669"/>
    <property type="project" value="TreeGrafter"/>
</dbReference>
<dbReference type="PANTHER" id="PTHR43651:SF3">
    <property type="entry name" value="1,4-ALPHA-GLUCAN-BRANCHING ENZYME"/>
    <property type="match status" value="1"/>
</dbReference>
<dbReference type="SUPFAM" id="SSF51011">
    <property type="entry name" value="Glycosyl hydrolase domain"/>
    <property type="match status" value="1"/>
</dbReference>
<dbReference type="InterPro" id="IPR014756">
    <property type="entry name" value="Ig_E-set"/>
</dbReference>
<keyword evidence="6" id="KW-0328">Glycosyltransferase</keyword>
<dbReference type="GO" id="GO:0003844">
    <property type="term" value="F:1,4-alpha-glucan branching enzyme activity"/>
    <property type="evidence" value="ECO:0007669"/>
    <property type="project" value="UniProtKB-UniRule"/>
</dbReference>
<evidence type="ECO:0000256" key="1">
    <source>
        <dbReference type="ARBA" id="ARBA00000826"/>
    </source>
</evidence>
<dbReference type="AlphaFoldDB" id="A0A1Q2L505"/>
<dbReference type="PANTHER" id="PTHR43651">
    <property type="entry name" value="1,4-ALPHA-GLUCAN-BRANCHING ENZYME"/>
    <property type="match status" value="1"/>
</dbReference>
<dbReference type="Gene3D" id="3.20.20.80">
    <property type="entry name" value="Glycosidases"/>
    <property type="match status" value="1"/>
</dbReference>
<name>A0A1Q2L505_9BACL</name>
<evidence type="ECO:0000256" key="3">
    <source>
        <dbReference type="ARBA" id="ARBA00009000"/>
    </source>
</evidence>
<dbReference type="GO" id="GO:0004553">
    <property type="term" value="F:hydrolase activity, hydrolyzing O-glycosyl compounds"/>
    <property type="evidence" value="ECO:0007669"/>
    <property type="project" value="InterPro"/>
</dbReference>
<dbReference type="PIRSF" id="PIRSF000463">
    <property type="entry name" value="GlgB"/>
    <property type="match status" value="1"/>
</dbReference>
<keyword evidence="9" id="KW-0119">Carbohydrate metabolism</keyword>
<keyword evidence="5" id="KW-0321">Glycogen metabolism</keyword>
<accession>A0A1Q2L505</accession>
<dbReference type="InterPro" id="IPR006048">
    <property type="entry name" value="A-amylase/branching_C"/>
</dbReference>
<evidence type="ECO:0000256" key="9">
    <source>
        <dbReference type="ARBA" id="ARBA00023277"/>
    </source>
</evidence>
<evidence type="ECO:0000256" key="8">
    <source>
        <dbReference type="ARBA" id="ARBA00023056"/>
    </source>
</evidence>
<comment type="catalytic activity">
    <reaction evidence="1">
        <text>Transfers a segment of a (1-&gt;4)-alpha-D-glucan chain to a primary hydroxy group in a similar glucan chain.</text>
        <dbReference type="EC" id="2.4.1.18"/>
    </reaction>
</comment>
<evidence type="ECO:0000256" key="11">
    <source>
        <dbReference type="PIRSR" id="PIRSR000463-1"/>
    </source>
</evidence>
<keyword evidence="8" id="KW-0320">Glycogen biosynthesis</keyword>
<sequence length="627" mass="72651">MNKREHSLTKKKLEEFHDGKMLDAYLYFGAYVSGNATSFTVWVPDVRNVSVICTAPDEGREQHVPMEQLPEDPTIWRVEIDRQLSGFTYEYEIETNEGERLRKTDPFARAAEYRPQTRSIVRGAPEHRWSEAALRQKEIQNDNHLEKPMAIYEVHIGTWKRKANGDFLTYKELVDELIPYVKEQGFTHIEIMPITEHPLDESWGYQTTGFFAATSRFGTEDELKYFIDKCAQHGVGLFLDWVPGHFCVDAHALANFNGSLLYEEPRPARRMNPDWGTLNFDVQKGEVISFIFSSAHYWLEEFKFDGVRMDAVVNLLFIPNVRDRPHNDEGADFLRKLTTALRERHPDKLLIAEDAWHFPGVTKDVAEGGLGFHYKWNFGWMNDVQRYMEAPPEKRPSLHEKINFSLMYHYEARYISTLSHDEVSAGKGSLLHKMAGTFEEQLQQLRLLYGFWITHPGKKLLFMGQEFGEPGGWEGRKPLDWEALEQPEFQQMAAFIRELLAFYKTEPALFELDDERRGFQWLDADNAEQSVASFIRRGHNEPDDCIVICNFSNQDYPDFPVGLPASGTYEEVFSTTRLISEGNESRGMNKTHAKKIPMHDQAYSMVIDLPALSMSVWKRQQDGSERN</sequence>
<evidence type="ECO:0000256" key="5">
    <source>
        <dbReference type="ARBA" id="ARBA00022600"/>
    </source>
</evidence>
<organism evidence="13 14">
    <name type="scientific">Planococcus lenghuensis</name>
    <dbReference type="NCBI Taxonomy" id="2213202"/>
    <lineage>
        <taxon>Bacteria</taxon>
        <taxon>Bacillati</taxon>
        <taxon>Bacillota</taxon>
        <taxon>Bacilli</taxon>
        <taxon>Bacillales</taxon>
        <taxon>Caryophanaceae</taxon>
        <taxon>Planococcus</taxon>
    </lineage>
</organism>
<dbReference type="InterPro" id="IPR013783">
    <property type="entry name" value="Ig-like_fold"/>
</dbReference>
<evidence type="ECO:0000259" key="12">
    <source>
        <dbReference type="SMART" id="SM00642"/>
    </source>
</evidence>
<feature type="active site" description="Proton donor" evidence="11">
    <location>
        <position position="353"/>
    </location>
</feature>
<dbReference type="InterPro" id="IPR017853">
    <property type="entry name" value="GH"/>
</dbReference>
<evidence type="ECO:0000256" key="7">
    <source>
        <dbReference type="ARBA" id="ARBA00022679"/>
    </source>
</evidence>
<dbReference type="Pfam" id="PF02806">
    <property type="entry name" value="Alpha-amylase_C"/>
    <property type="match status" value="1"/>
</dbReference>
<dbReference type="NCBIfam" id="NF008967">
    <property type="entry name" value="PRK12313.1"/>
    <property type="match status" value="1"/>
</dbReference>
<evidence type="ECO:0000256" key="4">
    <source>
        <dbReference type="ARBA" id="ARBA00012541"/>
    </source>
</evidence>
<dbReference type="InterPro" id="IPR006407">
    <property type="entry name" value="GlgB"/>
</dbReference>
<gene>
    <name evidence="13" type="ORF">B0X71_02925</name>
</gene>
<dbReference type="InterPro" id="IPR006047">
    <property type="entry name" value="GH13_cat_dom"/>
</dbReference>
<dbReference type="InterPro" id="IPR004193">
    <property type="entry name" value="Glyco_hydro_13_N"/>
</dbReference>
<evidence type="ECO:0000256" key="6">
    <source>
        <dbReference type="ARBA" id="ARBA00022676"/>
    </source>
</evidence>
<dbReference type="EC" id="2.4.1.18" evidence="4 10"/>
<dbReference type="InterPro" id="IPR013780">
    <property type="entry name" value="Glyco_hydro_b"/>
</dbReference>
<evidence type="ECO:0000313" key="14">
    <source>
        <dbReference type="Proteomes" id="UP000188184"/>
    </source>
</evidence>
<feature type="domain" description="Glycosyl hydrolase family 13 catalytic" evidence="12">
    <location>
        <begin position="153"/>
        <end position="496"/>
    </location>
</feature>
<dbReference type="SMART" id="SM00642">
    <property type="entry name" value="Aamy"/>
    <property type="match status" value="1"/>
</dbReference>
<comment type="similarity">
    <text evidence="3">Belongs to the glycosyl hydrolase 13 family. GlgB subfamily.</text>
</comment>
<dbReference type="CDD" id="cd11322">
    <property type="entry name" value="AmyAc_Glg_BE"/>
    <property type="match status" value="1"/>
</dbReference>
<proteinExistence type="inferred from homology"/>
<comment type="pathway">
    <text evidence="2">Glycan biosynthesis; glycogen biosynthesis.</text>
</comment>
<dbReference type="NCBIfam" id="TIGR01515">
    <property type="entry name" value="branching_enzym"/>
    <property type="match status" value="1"/>
</dbReference>
<dbReference type="GO" id="GO:0043169">
    <property type="term" value="F:cation binding"/>
    <property type="evidence" value="ECO:0007669"/>
    <property type="project" value="InterPro"/>
</dbReference>
<dbReference type="Proteomes" id="UP000188184">
    <property type="component" value="Chromosome"/>
</dbReference>
<evidence type="ECO:0000256" key="2">
    <source>
        <dbReference type="ARBA" id="ARBA00004964"/>
    </source>
</evidence>
<dbReference type="Gene3D" id="2.60.40.1180">
    <property type="entry name" value="Golgi alpha-mannosidase II"/>
    <property type="match status" value="1"/>
</dbReference>
<dbReference type="SUPFAM" id="SSF51445">
    <property type="entry name" value="(Trans)glycosidases"/>
    <property type="match status" value="1"/>
</dbReference>
<reference evidence="13 14" key="1">
    <citation type="submission" date="2017-02" db="EMBL/GenBank/DDBJ databases">
        <title>The complete genomic sequence of a novel cold adapted crude oil-degrading bacterium Planococcus qaidamina Y42.</title>
        <authorList>
            <person name="Yang R."/>
        </authorList>
    </citation>
    <scope>NUCLEOTIDE SEQUENCE [LARGE SCALE GENOMIC DNA]</scope>
    <source>
        <strain evidence="13 14">Y42</strain>
    </source>
</reference>
<protein>
    <recommendedName>
        <fullName evidence="4 10">1,4-alpha-glucan branching enzyme</fullName>
        <ecNumber evidence="4 10">2.4.1.18</ecNumber>
    </recommendedName>
</protein>